<dbReference type="Pfam" id="PF07394">
    <property type="entry name" value="DUF1501"/>
    <property type="match status" value="1"/>
</dbReference>
<dbReference type="EMBL" id="JASZZN010000001">
    <property type="protein sequence ID" value="MDM4014210.1"/>
    <property type="molecule type" value="Genomic_DNA"/>
</dbReference>
<dbReference type="InterPro" id="IPR010869">
    <property type="entry name" value="DUF1501"/>
</dbReference>
<gene>
    <name evidence="2" type="ORF">QTN89_02125</name>
</gene>
<keyword evidence="1" id="KW-0732">Signal</keyword>
<evidence type="ECO:0000313" key="3">
    <source>
        <dbReference type="Proteomes" id="UP001239462"/>
    </source>
</evidence>
<organism evidence="2 3">
    <name type="scientific">Roseiconus lacunae</name>
    <dbReference type="NCBI Taxonomy" id="2605694"/>
    <lineage>
        <taxon>Bacteria</taxon>
        <taxon>Pseudomonadati</taxon>
        <taxon>Planctomycetota</taxon>
        <taxon>Planctomycetia</taxon>
        <taxon>Pirellulales</taxon>
        <taxon>Pirellulaceae</taxon>
        <taxon>Roseiconus</taxon>
    </lineage>
</organism>
<dbReference type="PANTHER" id="PTHR43737:SF1">
    <property type="entry name" value="DUF1501 DOMAIN-CONTAINING PROTEIN"/>
    <property type="match status" value="1"/>
</dbReference>
<dbReference type="Proteomes" id="UP001239462">
    <property type="component" value="Unassembled WGS sequence"/>
</dbReference>
<dbReference type="PROSITE" id="PS51318">
    <property type="entry name" value="TAT"/>
    <property type="match status" value="1"/>
</dbReference>
<dbReference type="PANTHER" id="PTHR43737">
    <property type="entry name" value="BLL7424 PROTEIN"/>
    <property type="match status" value="1"/>
</dbReference>
<dbReference type="RefSeq" id="WP_160149268.1">
    <property type="nucleotide sequence ID" value="NZ_JAJMQV010000035.1"/>
</dbReference>
<dbReference type="InterPro" id="IPR006311">
    <property type="entry name" value="TAT_signal"/>
</dbReference>
<accession>A0ABT7PCI3</accession>
<proteinExistence type="predicted"/>
<name>A0ABT7PCI3_9BACT</name>
<protein>
    <submittedName>
        <fullName evidence="2">DUF1501 domain-containing protein</fullName>
    </submittedName>
</protein>
<feature type="signal peptide" evidence="1">
    <location>
        <begin position="1"/>
        <end position="34"/>
    </location>
</feature>
<evidence type="ECO:0000256" key="1">
    <source>
        <dbReference type="SAM" id="SignalP"/>
    </source>
</evidence>
<comment type="caution">
    <text evidence="2">The sequence shown here is derived from an EMBL/GenBank/DDBJ whole genome shotgun (WGS) entry which is preliminary data.</text>
</comment>
<reference evidence="2 3" key="1">
    <citation type="submission" date="2023-06" db="EMBL/GenBank/DDBJ databases">
        <title>Roseiconus lacunae JC819 isolated from Gulf of Mannar region, Tamil Nadu.</title>
        <authorList>
            <person name="Pk S."/>
            <person name="Ch S."/>
            <person name="Ch V.R."/>
        </authorList>
    </citation>
    <scope>NUCLEOTIDE SEQUENCE [LARGE SCALE GENOMIC DNA]</scope>
    <source>
        <strain evidence="2 3">JC819</strain>
    </source>
</reference>
<keyword evidence="3" id="KW-1185">Reference proteome</keyword>
<feature type="chain" id="PRO_5047099199" evidence="1">
    <location>
        <begin position="35"/>
        <end position="497"/>
    </location>
</feature>
<evidence type="ECO:0000313" key="2">
    <source>
        <dbReference type="EMBL" id="MDM4014210.1"/>
    </source>
</evidence>
<sequence>MNRTPQDFMRTSRRNLLKAAGGACGMMTNTSLLATLLNLQATKSLVAATDTSGYKALVCLFLNGGNDSYNMLIPNEGNATTGEYGDYYSIRGGFDDGVSNEGGLAIEQSALVPIVGPQSRSFGLHPGMAAEQGVDPIETNAGVAKLYNDGNLAFVCNIGAMSQPTTRADYDARVNLPLGLFSHADLQRHWQTSFPQSRNQVNGWGGRLADLLSSTNGNPSVSMNISVSGMNLFQTGVDVVPYAIGTGGATQVYGYVPGLSGGGIQDRMFTRAFDNYLNETYSDLLAKSFSDAQRDSTDAALAFNNATNSVSINTDFADESPSNHLKMIARVIGARQQLGQGRQIFFVNLGGWDNHTNLLDAHMTNLPRVSRAIKSFYDAMVDLEIENDVTLFTASDFARTLSTNGQGSDHAWGGHQIVCGGAVNGGTFYGDYPELTTSNNLNIGRGRLIPTMSVDQLAAEIAMWFGVGNDQDLETILPNIREFYASSETQGPLGLFS</sequence>